<accession>A0A833EB17</accession>
<feature type="domain" description="HTH arsR-type" evidence="2">
    <location>
        <begin position="22"/>
        <end position="122"/>
    </location>
</feature>
<dbReference type="AlphaFoldDB" id="A0A833EB17"/>
<evidence type="ECO:0000313" key="3">
    <source>
        <dbReference type="EMBL" id="HIQ30240.1"/>
    </source>
</evidence>
<dbReference type="Pfam" id="PF12840">
    <property type="entry name" value="HTH_20"/>
    <property type="match status" value="1"/>
</dbReference>
<evidence type="ECO:0000259" key="2">
    <source>
        <dbReference type="SMART" id="SM00418"/>
    </source>
</evidence>
<organism evidence="3 4">
    <name type="scientific">Caldiarchaeum subterraneum</name>
    <dbReference type="NCBI Taxonomy" id="311458"/>
    <lineage>
        <taxon>Archaea</taxon>
        <taxon>Nitrososphaerota</taxon>
        <taxon>Candidatus Caldarchaeales</taxon>
        <taxon>Candidatus Caldarchaeaceae</taxon>
        <taxon>Candidatus Caldarchaeum</taxon>
    </lineage>
</organism>
<dbReference type="InterPro" id="IPR036390">
    <property type="entry name" value="WH_DNA-bd_sf"/>
</dbReference>
<gene>
    <name evidence="3" type="ORF">EYH45_06725</name>
</gene>
<feature type="transmembrane region" description="Helical" evidence="1">
    <location>
        <begin position="234"/>
        <end position="256"/>
    </location>
</feature>
<feature type="transmembrane region" description="Helical" evidence="1">
    <location>
        <begin position="168"/>
        <end position="190"/>
    </location>
</feature>
<evidence type="ECO:0000256" key="1">
    <source>
        <dbReference type="SAM" id="Phobius"/>
    </source>
</evidence>
<dbReference type="SMART" id="SM00418">
    <property type="entry name" value="HTH_ARSR"/>
    <property type="match status" value="1"/>
</dbReference>
<dbReference type="SUPFAM" id="SSF46785">
    <property type="entry name" value="Winged helix' DNA-binding domain"/>
    <property type="match status" value="1"/>
</dbReference>
<keyword evidence="1" id="KW-0812">Transmembrane</keyword>
<dbReference type="Gene3D" id="1.10.10.10">
    <property type="entry name" value="Winged helix-like DNA-binding domain superfamily/Winged helix DNA-binding domain"/>
    <property type="match status" value="1"/>
</dbReference>
<dbReference type="Proteomes" id="UP000608579">
    <property type="component" value="Unassembled WGS sequence"/>
</dbReference>
<dbReference type="GO" id="GO:0003700">
    <property type="term" value="F:DNA-binding transcription factor activity"/>
    <property type="evidence" value="ECO:0007669"/>
    <property type="project" value="InterPro"/>
</dbReference>
<proteinExistence type="predicted"/>
<dbReference type="CDD" id="cd00090">
    <property type="entry name" value="HTH_ARSR"/>
    <property type="match status" value="1"/>
</dbReference>
<feature type="transmembrane region" description="Helical" evidence="1">
    <location>
        <begin position="202"/>
        <end position="228"/>
    </location>
</feature>
<dbReference type="InterPro" id="IPR001845">
    <property type="entry name" value="HTH_ArsR_DNA-bd_dom"/>
</dbReference>
<protein>
    <submittedName>
        <fullName evidence="3">ArsR family transcriptional regulator</fullName>
    </submittedName>
</protein>
<reference evidence="3" key="1">
    <citation type="journal article" date="2020" name="ISME J.">
        <title>Gammaproteobacteria mediating utilization of methyl-, sulfur- and petroleum organic compounds in deep ocean hydrothermal plumes.</title>
        <authorList>
            <person name="Zhou Z."/>
            <person name="Liu Y."/>
            <person name="Pan J."/>
            <person name="Cron B.R."/>
            <person name="Toner B.M."/>
            <person name="Anantharaman K."/>
            <person name="Breier J.A."/>
            <person name="Dick G.J."/>
            <person name="Li M."/>
        </authorList>
    </citation>
    <scope>NUCLEOTIDE SEQUENCE</scope>
    <source>
        <strain evidence="3">SZUA-1515</strain>
    </source>
</reference>
<keyword evidence="1" id="KW-1133">Transmembrane helix</keyword>
<comment type="caution">
    <text evidence="3">The sequence shown here is derived from an EMBL/GenBank/DDBJ whole genome shotgun (WGS) entry which is preliminary data.</text>
</comment>
<dbReference type="EMBL" id="DQVM01000128">
    <property type="protein sequence ID" value="HIQ30240.1"/>
    <property type="molecule type" value="Genomic_DNA"/>
</dbReference>
<name>A0A833EB17_CALS0</name>
<dbReference type="InterPro" id="IPR036388">
    <property type="entry name" value="WH-like_DNA-bd_sf"/>
</dbReference>
<evidence type="ECO:0000313" key="4">
    <source>
        <dbReference type="Proteomes" id="UP000608579"/>
    </source>
</evidence>
<feature type="transmembrane region" description="Helical" evidence="1">
    <location>
        <begin position="128"/>
        <end position="148"/>
    </location>
</feature>
<keyword evidence="1" id="KW-0472">Membrane</keyword>
<dbReference type="InterPro" id="IPR011991">
    <property type="entry name" value="ArsR-like_HTH"/>
</dbReference>
<sequence>MIGLPHSGLRENGDREADGYVDIHSALKNPVRRRILELLYEHGALSPSDLRRILKISVGTLYYHLDTLGPLVNQTSERKYMLSELGRKVIVSSEINPVIVRPSKSLYWTALERVSLIPLLDRIYSSHFLGLFTVLVFSMVYVGLNLFNRIRPFIFYFLPSSGASVSDALWSVGNLVFILVYFIAAFIALSPRGRVGAGVLNVIALMVAAILPTLLLLTYSLMLFYGILPYGSSSITIVYIIFSVWQLLTYGAALYVMGLPFSKALLPPLALWYVAEALTRVLGLELVF</sequence>